<name>A0A011NKG8_9PROT</name>
<dbReference type="HAMAP" id="MF_01609">
    <property type="entry name" value="Glu_cys_ligase_2"/>
    <property type="match status" value="1"/>
</dbReference>
<keyword evidence="2 4" id="KW-0547">Nucleotide-binding</keyword>
<gene>
    <name evidence="5" type="primary">ybdK</name>
    <name evidence="5" type="ORF">AW08_03449</name>
</gene>
<dbReference type="InterPro" id="IPR014746">
    <property type="entry name" value="Gln_synth/guanido_kin_cat_dom"/>
</dbReference>
<protein>
    <recommendedName>
        <fullName evidence="4">Putative glutamate--cysteine ligase 2</fullName>
        <ecNumber evidence="4">6.3.2.2</ecNumber>
    </recommendedName>
    <alternativeName>
        <fullName evidence="4">Gamma-glutamylcysteine synthetase 2</fullName>
        <shortName evidence="4">GCS 2</shortName>
        <shortName evidence="4">Gamma-GCS 2</shortName>
    </alternativeName>
</protein>
<dbReference type="Gene3D" id="3.30.590.20">
    <property type="match status" value="1"/>
</dbReference>
<reference evidence="5" key="1">
    <citation type="submission" date="2014-02" db="EMBL/GenBank/DDBJ databases">
        <title>Expanding our view of genomic diversity in Candidatus Accumulibacter clades.</title>
        <authorList>
            <person name="Skennerton C.T."/>
            <person name="Barr J.J."/>
            <person name="Slater F.R."/>
            <person name="Bond P.L."/>
            <person name="Tyson G.W."/>
        </authorList>
    </citation>
    <scope>NUCLEOTIDE SEQUENCE [LARGE SCALE GENOMIC DNA]</scope>
</reference>
<organism evidence="5 6">
    <name type="scientific">Candidatus Accumulibacter adjunctus</name>
    <dbReference type="NCBI Taxonomy" id="1454001"/>
    <lineage>
        <taxon>Bacteria</taxon>
        <taxon>Pseudomonadati</taxon>
        <taxon>Pseudomonadota</taxon>
        <taxon>Betaproteobacteria</taxon>
        <taxon>Candidatus Accumulibacter</taxon>
    </lineage>
</organism>
<dbReference type="InterPro" id="IPR050141">
    <property type="entry name" value="GCL_type2/YbdK_subfam"/>
</dbReference>
<dbReference type="Proteomes" id="UP000020218">
    <property type="component" value="Unassembled WGS sequence"/>
</dbReference>
<evidence type="ECO:0000313" key="6">
    <source>
        <dbReference type="Proteomes" id="UP000020218"/>
    </source>
</evidence>
<dbReference type="PANTHER" id="PTHR36510:SF1">
    <property type="entry name" value="GLUTAMATE--CYSTEINE LIGASE 2-RELATED"/>
    <property type="match status" value="1"/>
</dbReference>
<dbReference type="Pfam" id="PF04107">
    <property type="entry name" value="GCS2"/>
    <property type="match status" value="1"/>
</dbReference>
<comment type="function">
    <text evidence="4">ATP-dependent carboxylate-amine ligase which exhibits weak glutamate--cysteine ligase activity.</text>
</comment>
<evidence type="ECO:0000313" key="5">
    <source>
        <dbReference type="EMBL" id="EXI65087.1"/>
    </source>
</evidence>
<dbReference type="GO" id="GO:0004357">
    <property type="term" value="F:glutamate-cysteine ligase activity"/>
    <property type="evidence" value="ECO:0007669"/>
    <property type="project" value="UniProtKB-EC"/>
</dbReference>
<dbReference type="EC" id="6.3.2.2" evidence="4"/>
<evidence type="ECO:0000256" key="3">
    <source>
        <dbReference type="ARBA" id="ARBA00022840"/>
    </source>
</evidence>
<dbReference type="NCBIfam" id="TIGR02050">
    <property type="entry name" value="gshA_cyan_rel"/>
    <property type="match status" value="1"/>
</dbReference>
<proteinExistence type="inferred from homology"/>
<comment type="similarity">
    <text evidence="4">Belongs to the glutamate--cysteine ligase type 2 family. YbdK subfamily.</text>
</comment>
<evidence type="ECO:0000256" key="1">
    <source>
        <dbReference type="ARBA" id="ARBA00022598"/>
    </source>
</evidence>
<dbReference type="STRING" id="1454001.AW08_03449"/>
<keyword evidence="6" id="KW-1185">Reference proteome</keyword>
<keyword evidence="3 4" id="KW-0067">ATP-binding</keyword>
<dbReference type="GO" id="GO:0042398">
    <property type="term" value="P:modified amino acid biosynthetic process"/>
    <property type="evidence" value="ECO:0007669"/>
    <property type="project" value="InterPro"/>
</dbReference>
<dbReference type="InterPro" id="IPR011793">
    <property type="entry name" value="YbdK"/>
</dbReference>
<keyword evidence="1 4" id="KW-0436">Ligase</keyword>
<dbReference type="PANTHER" id="PTHR36510">
    <property type="entry name" value="GLUTAMATE--CYSTEINE LIGASE 2-RELATED"/>
    <property type="match status" value="1"/>
</dbReference>
<dbReference type="SUPFAM" id="SSF55931">
    <property type="entry name" value="Glutamine synthetase/guanido kinase"/>
    <property type="match status" value="1"/>
</dbReference>
<dbReference type="EMBL" id="JFAX01000028">
    <property type="protein sequence ID" value="EXI65087.1"/>
    <property type="molecule type" value="Genomic_DNA"/>
</dbReference>
<accession>A0A011NKG8</accession>
<dbReference type="NCBIfam" id="NF010040">
    <property type="entry name" value="PRK13516.1"/>
    <property type="match status" value="1"/>
</dbReference>
<sequence length="384" mass="42644">MSQAIAAFKQSQPLSLGVELELQLLSVRDFDLTRGATDLLGSMDYDGCFGDIKLEITESMIEVSTLPRTFVDGIAGDLVGLRQTLVRQCARNHIAVCGGGTHPFHRWSERRICPGDRFAEIYQRYGYLAKQFTVFGQHIHVGCASGDDAIWLTQALAPYLPLFIALSASSPFVDGEDTLFQSARLNAVSAFPLSGQCPALRDWGEFLEHFSLLQSCGIARSIKDLYWDVRPKPEFGTVEIRVCDTPLTVERAAALAALAQSLVRHLLRTRPALDTQRHLHVARYNKFQACRYGLDALISDPVGRRQLPLRQIGRQLLAVLAEDAGELGCSAWLELLDASLSVEVSDANWLRRRQACHGNLNEVVREAAMRFGRPEHTPRAEGSR</sequence>
<dbReference type="AlphaFoldDB" id="A0A011NKG8"/>
<comment type="caution">
    <text evidence="5">The sequence shown here is derived from an EMBL/GenBank/DDBJ whole genome shotgun (WGS) entry which is preliminary data.</text>
</comment>
<comment type="catalytic activity">
    <reaction evidence="4">
        <text>L-cysteine + L-glutamate + ATP = gamma-L-glutamyl-L-cysteine + ADP + phosphate + H(+)</text>
        <dbReference type="Rhea" id="RHEA:13285"/>
        <dbReference type="ChEBI" id="CHEBI:15378"/>
        <dbReference type="ChEBI" id="CHEBI:29985"/>
        <dbReference type="ChEBI" id="CHEBI:30616"/>
        <dbReference type="ChEBI" id="CHEBI:35235"/>
        <dbReference type="ChEBI" id="CHEBI:43474"/>
        <dbReference type="ChEBI" id="CHEBI:58173"/>
        <dbReference type="ChEBI" id="CHEBI:456216"/>
        <dbReference type="EC" id="6.3.2.2"/>
    </reaction>
</comment>
<dbReference type="InterPro" id="IPR006336">
    <property type="entry name" value="GCS2"/>
</dbReference>
<evidence type="ECO:0000256" key="4">
    <source>
        <dbReference type="HAMAP-Rule" id="MF_01609"/>
    </source>
</evidence>
<dbReference type="PATRIC" id="fig|1454001.3.peg.3487"/>
<dbReference type="GO" id="GO:0005524">
    <property type="term" value="F:ATP binding"/>
    <property type="evidence" value="ECO:0007669"/>
    <property type="project" value="UniProtKB-KW"/>
</dbReference>
<evidence type="ECO:0000256" key="2">
    <source>
        <dbReference type="ARBA" id="ARBA00022741"/>
    </source>
</evidence>